<accession>A0A6L3GNN4</accession>
<proteinExistence type="predicted"/>
<comment type="caution">
    <text evidence="2">The sequence shown here is derived from an EMBL/GenBank/DDBJ whole genome shotgun (WGS) entry which is preliminary data.</text>
</comment>
<dbReference type="Proteomes" id="UP000479773">
    <property type="component" value="Unassembled WGS sequence"/>
</dbReference>
<evidence type="ECO:0000259" key="1">
    <source>
        <dbReference type="Pfam" id="PF15495"/>
    </source>
</evidence>
<dbReference type="Gene3D" id="2.60.40.3690">
    <property type="match status" value="1"/>
</dbReference>
<feature type="domain" description="Minor fimbrium subunit Mfa1 C-terminal" evidence="1">
    <location>
        <begin position="4"/>
        <end position="59"/>
    </location>
</feature>
<dbReference type="AlphaFoldDB" id="A0A6L3GNN4"/>
<dbReference type="Pfam" id="PF15495">
    <property type="entry name" value="Fimbrillin_C"/>
    <property type="match status" value="1"/>
</dbReference>
<dbReference type="InterPro" id="IPR029140">
    <property type="entry name" value="Mfa1_C"/>
</dbReference>
<dbReference type="EMBL" id="VWEQ01000250">
    <property type="protein sequence ID" value="KAA4738405.1"/>
    <property type="molecule type" value="Genomic_DNA"/>
</dbReference>
<evidence type="ECO:0000313" key="2">
    <source>
        <dbReference type="EMBL" id="KAA4738405.1"/>
    </source>
</evidence>
<evidence type="ECO:0000313" key="3">
    <source>
        <dbReference type="Proteomes" id="UP000479773"/>
    </source>
</evidence>
<sequence>VTPQAPYNIYRNQYFKININSIQAPGNPSDNFDRGEPIKPNSWIGVDIQIIPWEVIEEDHDL</sequence>
<gene>
    <name evidence="2" type="ORF">F3B44_26680</name>
</gene>
<organism evidence="2 3">
    <name type="scientific">Bacteroides fragilis</name>
    <dbReference type="NCBI Taxonomy" id="817"/>
    <lineage>
        <taxon>Bacteria</taxon>
        <taxon>Pseudomonadati</taxon>
        <taxon>Bacteroidota</taxon>
        <taxon>Bacteroidia</taxon>
        <taxon>Bacteroidales</taxon>
        <taxon>Bacteroidaceae</taxon>
        <taxon>Bacteroides</taxon>
    </lineage>
</organism>
<reference evidence="2 3" key="1">
    <citation type="journal article" date="2019" name="Nat. Med.">
        <title>A library of human gut bacterial isolates paired with longitudinal multiomics data enables mechanistic microbiome research.</title>
        <authorList>
            <person name="Poyet M."/>
            <person name="Groussin M."/>
            <person name="Gibbons S.M."/>
            <person name="Avila-Pacheco J."/>
            <person name="Jiang X."/>
            <person name="Kearney S.M."/>
            <person name="Perrotta A.R."/>
            <person name="Berdy B."/>
            <person name="Zhao S."/>
            <person name="Lieberman T.D."/>
            <person name="Swanson P.K."/>
            <person name="Smith M."/>
            <person name="Roesemann S."/>
            <person name="Alexander J.E."/>
            <person name="Rich S.A."/>
            <person name="Livny J."/>
            <person name="Vlamakis H."/>
            <person name="Clish C."/>
            <person name="Bullock K."/>
            <person name="Deik A."/>
            <person name="Scott J."/>
            <person name="Pierce K.A."/>
            <person name="Xavier R.J."/>
            <person name="Alm E.J."/>
        </authorList>
    </citation>
    <scope>NUCLEOTIDE SEQUENCE [LARGE SCALE GENOMIC DNA]</scope>
    <source>
        <strain evidence="2 3">BIOML-A106</strain>
    </source>
</reference>
<feature type="non-terminal residue" evidence="2">
    <location>
        <position position="1"/>
    </location>
</feature>
<protein>
    <recommendedName>
        <fullName evidence="1">Minor fimbrium subunit Mfa1 C-terminal domain-containing protein</fullName>
    </recommendedName>
</protein>
<name>A0A6L3GNN4_BACFG</name>